<comment type="caution">
    <text evidence="6">The sequence shown here is derived from an EMBL/GenBank/DDBJ whole genome shotgun (WGS) entry which is preliminary data.</text>
</comment>
<organism evidence="6 7">
    <name type="scientific">Pelagomonas calceolata</name>
    <dbReference type="NCBI Taxonomy" id="35677"/>
    <lineage>
        <taxon>Eukaryota</taxon>
        <taxon>Sar</taxon>
        <taxon>Stramenopiles</taxon>
        <taxon>Ochrophyta</taxon>
        <taxon>Pelagophyceae</taxon>
        <taxon>Pelagomonadales</taxon>
        <taxon>Pelagomonadaceae</taxon>
        <taxon>Pelagomonas</taxon>
    </lineage>
</organism>
<dbReference type="Proteomes" id="UP000789595">
    <property type="component" value="Unassembled WGS sequence"/>
</dbReference>
<dbReference type="AlphaFoldDB" id="A0A8J2S576"/>
<dbReference type="OrthoDB" id="341421at2759"/>
<evidence type="ECO:0000256" key="4">
    <source>
        <dbReference type="PROSITE-ProRule" id="PRU00134"/>
    </source>
</evidence>
<evidence type="ECO:0000256" key="2">
    <source>
        <dbReference type="ARBA" id="ARBA00022771"/>
    </source>
</evidence>
<keyword evidence="2 4" id="KW-0863">Zinc-finger</keyword>
<dbReference type="GO" id="GO:0008270">
    <property type="term" value="F:zinc ion binding"/>
    <property type="evidence" value="ECO:0007669"/>
    <property type="project" value="UniProtKB-KW"/>
</dbReference>
<dbReference type="Pfam" id="PF01753">
    <property type="entry name" value="zf-MYND"/>
    <property type="match status" value="1"/>
</dbReference>
<protein>
    <recommendedName>
        <fullName evidence="5">MYND-type domain-containing protein</fullName>
    </recommendedName>
</protein>
<keyword evidence="7" id="KW-1185">Reference proteome</keyword>
<evidence type="ECO:0000259" key="5">
    <source>
        <dbReference type="PROSITE" id="PS50865"/>
    </source>
</evidence>
<dbReference type="PROSITE" id="PS50865">
    <property type="entry name" value="ZF_MYND_2"/>
    <property type="match status" value="1"/>
</dbReference>
<dbReference type="EMBL" id="CAKKNE010000001">
    <property type="protein sequence ID" value="CAH0365067.1"/>
    <property type="molecule type" value="Genomic_DNA"/>
</dbReference>
<evidence type="ECO:0000256" key="1">
    <source>
        <dbReference type="ARBA" id="ARBA00022723"/>
    </source>
</evidence>
<keyword evidence="3" id="KW-0862">Zinc</keyword>
<keyword evidence="1" id="KW-0479">Metal-binding</keyword>
<evidence type="ECO:0000313" key="7">
    <source>
        <dbReference type="Proteomes" id="UP000789595"/>
    </source>
</evidence>
<reference evidence="6" key="1">
    <citation type="submission" date="2021-11" db="EMBL/GenBank/DDBJ databases">
        <authorList>
            <consortium name="Genoscope - CEA"/>
            <person name="William W."/>
        </authorList>
    </citation>
    <scope>NUCLEOTIDE SEQUENCE</scope>
</reference>
<evidence type="ECO:0000313" key="6">
    <source>
        <dbReference type="EMBL" id="CAH0365067.1"/>
    </source>
</evidence>
<evidence type="ECO:0000256" key="3">
    <source>
        <dbReference type="ARBA" id="ARBA00022833"/>
    </source>
</evidence>
<dbReference type="InterPro" id="IPR002893">
    <property type="entry name" value="Znf_MYND"/>
</dbReference>
<dbReference type="Gene3D" id="6.10.140.2220">
    <property type="match status" value="1"/>
</dbReference>
<feature type="domain" description="MYND-type" evidence="5">
    <location>
        <begin position="7"/>
        <end position="49"/>
    </location>
</feature>
<proteinExistence type="predicted"/>
<gene>
    <name evidence="6" type="ORF">PECAL_1P14730</name>
</gene>
<accession>A0A8J2S576</accession>
<dbReference type="SUPFAM" id="SSF144232">
    <property type="entry name" value="HIT/MYND zinc finger-like"/>
    <property type="match status" value="1"/>
</dbReference>
<name>A0A8J2S576_9STRA</name>
<sequence length="554" mass="57299">MRDVRACAATGALQADTATPLLRCARCRSTHYVDAARQRAHWPAHRRTCLPLGDGEKERVANLKAPRAFAELAGDLRAGGSARTVALLRRCRVVLDQGAPPGDFEATCHGAARAFARASDATVAALLAAPGLAAYLLCGDDCLTPAARATRAAGFPRGLPQADAFGARGDAYAACARRERREWEAGGRAGTAAFATVYVALAGAGGARRAAPPGPPADDARGAARAGALAAACRARVLGLWGDVAARECGGDAFAAAPGLALLLLRTERAAGSEPWRGHLDEARRVPKGPVVCAALADLADAAAPRACREVLEAAVRRADACRRAAPAQPPGPTRVDSRTDVARGHGGFRDYWAAVPFADRAAVCAAAAHALLDGCDDAGVLGRLVDDAAQRPRAASAARDAAVRHRVLSAAAGAHRAGLVGRPGDDDEARAVLAGVLRAAHRRAYPALAALWGARLLRFAPERAVERCCAFAAVFADADADVAARAAAWEATPWPRDRDDAAAREKLACAELAAGRPLDDCAARDSDDSESELTTFTLNDAASLASYGVFAPE</sequence>